<feature type="transmembrane region" description="Helical" evidence="1">
    <location>
        <begin position="255"/>
        <end position="275"/>
    </location>
</feature>
<keyword evidence="1" id="KW-0812">Transmembrane</keyword>
<feature type="transmembrane region" description="Helical" evidence="1">
    <location>
        <begin position="12"/>
        <end position="33"/>
    </location>
</feature>
<sequence length="342" mass="40186">MSIWNLGETLQYILFLVFWHLFITVPLAVLYGIEKLLSFVSSIFTKNIVFSSNSTASNVHPSTFFLFFFFISILMFAVIFVGIYLRTMVNQSQSNFIRMKFALKNTFVFYLLIIAIPFILFFAFYLFSSLLDTINGDVFTGGNKLFSHMFYESLKPPQTPMHEWLKGSNDGEFRVPDFDLWKATKWSNLSIVMVGVLSYVVSFFLIKLVVYIMRLQLKISYFAMTSPMMIVWVTNNEPSKINYFKERIISYSIKLFLILVLLKFTSLINSILFAEVDKWTSMLSQRITIKGLLLVAYLMSITKFSESLVKKFKYRNMFKTSSWNLKTKYIEHYKNYYAKEIR</sequence>
<name>A0ABX4H5D9_9BACT</name>
<dbReference type="Proteomes" id="UP000217033">
    <property type="component" value="Unassembled WGS sequence"/>
</dbReference>
<proteinExistence type="predicted"/>
<evidence type="ECO:0000313" key="2">
    <source>
        <dbReference type="EMBL" id="PAF55119.1"/>
    </source>
</evidence>
<feature type="transmembrane region" description="Helical" evidence="1">
    <location>
        <begin position="64"/>
        <end position="86"/>
    </location>
</feature>
<organism evidence="2 3">
    <name type="scientific">Mycoplasmopsis agassizii</name>
    <dbReference type="NCBI Taxonomy" id="33922"/>
    <lineage>
        <taxon>Bacteria</taxon>
        <taxon>Bacillati</taxon>
        <taxon>Mycoplasmatota</taxon>
        <taxon>Mycoplasmoidales</taxon>
        <taxon>Metamycoplasmataceae</taxon>
        <taxon>Mycoplasmopsis</taxon>
    </lineage>
</organism>
<protein>
    <recommendedName>
        <fullName evidence="4">Transmembrane protein</fullName>
    </recommendedName>
</protein>
<keyword evidence="1" id="KW-1133">Transmembrane helix</keyword>
<reference evidence="2" key="1">
    <citation type="submission" date="2017-08" db="EMBL/GenBank/DDBJ databases">
        <authorList>
            <person name="Alvarez-Ponce D."/>
            <person name="Weitzman C.L."/>
            <person name="Tillett R.L."/>
            <person name="Sandmeier F.C."/>
            <person name="Tracy C.R."/>
        </authorList>
    </citation>
    <scope>NUCLEOTIDE SEQUENCE [LARGE SCALE GENOMIC DNA]</scope>
    <source>
        <strain evidence="2">PS6</strain>
    </source>
</reference>
<feature type="transmembrane region" description="Helical" evidence="1">
    <location>
        <begin position="287"/>
        <end position="309"/>
    </location>
</feature>
<dbReference type="EMBL" id="NQMN01000001">
    <property type="protein sequence ID" value="PAF55119.1"/>
    <property type="molecule type" value="Genomic_DNA"/>
</dbReference>
<feature type="transmembrane region" description="Helical" evidence="1">
    <location>
        <begin position="107"/>
        <end position="127"/>
    </location>
</feature>
<keyword evidence="1" id="KW-0472">Membrane</keyword>
<gene>
    <name evidence="2" type="ORF">CJF60_00320</name>
</gene>
<dbReference type="RefSeq" id="WP_084232070.1">
    <property type="nucleotide sequence ID" value="NZ_FWXE01000003.1"/>
</dbReference>
<keyword evidence="3" id="KW-1185">Reference proteome</keyword>
<dbReference type="NCBIfam" id="NF045889">
    <property type="entry name" value="ICE_Mbov_0396_TM"/>
    <property type="match status" value="1"/>
</dbReference>
<accession>A0ABX4H5D9</accession>
<evidence type="ECO:0000256" key="1">
    <source>
        <dbReference type="SAM" id="Phobius"/>
    </source>
</evidence>
<comment type="caution">
    <text evidence="2">The sequence shown here is derived from an EMBL/GenBank/DDBJ whole genome shotgun (WGS) entry which is preliminary data.</text>
</comment>
<feature type="transmembrane region" description="Helical" evidence="1">
    <location>
        <begin position="189"/>
        <end position="212"/>
    </location>
</feature>
<dbReference type="NCBIfam" id="NF045848">
    <property type="entry name" value="MMCAP2_0566_fam"/>
    <property type="match status" value="1"/>
</dbReference>
<evidence type="ECO:0008006" key="4">
    <source>
        <dbReference type="Google" id="ProtNLM"/>
    </source>
</evidence>
<evidence type="ECO:0000313" key="3">
    <source>
        <dbReference type="Proteomes" id="UP000217033"/>
    </source>
</evidence>